<dbReference type="InterPro" id="IPR014729">
    <property type="entry name" value="Rossmann-like_a/b/a_fold"/>
</dbReference>
<evidence type="ECO:0000259" key="3">
    <source>
        <dbReference type="Pfam" id="PF00582"/>
    </source>
</evidence>
<dbReference type="CDD" id="cd00293">
    <property type="entry name" value="USP-like"/>
    <property type="match status" value="1"/>
</dbReference>
<evidence type="ECO:0000256" key="1">
    <source>
        <dbReference type="ARBA" id="ARBA00008791"/>
    </source>
</evidence>
<evidence type="ECO:0000313" key="4">
    <source>
        <dbReference type="EMBL" id="SDL57203.1"/>
    </source>
</evidence>
<protein>
    <recommendedName>
        <fullName evidence="2">Universal stress protein</fullName>
    </recommendedName>
</protein>
<dbReference type="Pfam" id="PF00582">
    <property type="entry name" value="Usp"/>
    <property type="match status" value="1"/>
</dbReference>
<dbReference type="PIRSF" id="PIRSF006276">
    <property type="entry name" value="UspA"/>
    <property type="match status" value="1"/>
</dbReference>
<dbReference type="RefSeq" id="WP_092067468.1">
    <property type="nucleotide sequence ID" value="NZ_FNHB01000001.1"/>
</dbReference>
<comment type="similarity">
    <text evidence="1 2">Belongs to the universal stress protein A family.</text>
</comment>
<dbReference type="PANTHER" id="PTHR46268:SF6">
    <property type="entry name" value="UNIVERSAL STRESS PROTEIN UP12"/>
    <property type="match status" value="1"/>
</dbReference>
<dbReference type="OrthoDB" id="9777884at2"/>
<dbReference type="Gene3D" id="3.40.50.620">
    <property type="entry name" value="HUPs"/>
    <property type="match status" value="1"/>
</dbReference>
<reference evidence="4 5" key="1">
    <citation type="submission" date="2016-10" db="EMBL/GenBank/DDBJ databases">
        <authorList>
            <person name="de Groot N.N."/>
        </authorList>
    </citation>
    <scope>NUCLEOTIDE SEQUENCE [LARGE SCALE GENOMIC DNA]</scope>
    <source>
        <strain evidence="4 5">DSM 1736</strain>
    </source>
</reference>
<keyword evidence="5" id="KW-1185">Reference proteome</keyword>
<dbReference type="InterPro" id="IPR006016">
    <property type="entry name" value="UspA"/>
</dbReference>
<dbReference type="PRINTS" id="PR01438">
    <property type="entry name" value="UNVRSLSTRESS"/>
</dbReference>
<sequence>MIIIKPYQTILVPVDGSENSQSALAHAIYLAKQCNAALHLLHVVNLAAALSLSGYDQGHYSLLKEVQSALTETGNKVLNEAAAKIPAPVKHSISLEMGAPGQIIIDCADKCKAHLIVMGSRGLGPVKGLFMGSVSNHVMGQSPIPVLIVK</sequence>
<comment type="subcellular location">
    <subcellularLocation>
        <location evidence="2">Cytoplasm</location>
    </subcellularLocation>
</comment>
<accession>A0A1G9L636</accession>
<dbReference type="PANTHER" id="PTHR46268">
    <property type="entry name" value="STRESS RESPONSE PROTEIN NHAX"/>
    <property type="match status" value="1"/>
</dbReference>
<dbReference type="Proteomes" id="UP000214880">
    <property type="component" value="Unassembled WGS sequence"/>
</dbReference>
<evidence type="ECO:0000313" key="5">
    <source>
        <dbReference type="Proteomes" id="UP000214880"/>
    </source>
</evidence>
<name>A0A1G9L636_9FIRM</name>
<evidence type="ECO:0000256" key="2">
    <source>
        <dbReference type="PIRNR" id="PIRNR006276"/>
    </source>
</evidence>
<proteinExistence type="inferred from homology"/>
<dbReference type="STRING" id="146817.SAMN04488502_101240"/>
<dbReference type="AlphaFoldDB" id="A0A1G9L636"/>
<dbReference type="EMBL" id="FNHB01000001">
    <property type="protein sequence ID" value="SDL57203.1"/>
    <property type="molecule type" value="Genomic_DNA"/>
</dbReference>
<gene>
    <name evidence="4" type="ORF">SAMN04488502_101240</name>
</gene>
<organism evidence="4 5">
    <name type="scientific">Dendrosporobacter quercicolus</name>
    <dbReference type="NCBI Taxonomy" id="146817"/>
    <lineage>
        <taxon>Bacteria</taxon>
        <taxon>Bacillati</taxon>
        <taxon>Bacillota</taxon>
        <taxon>Negativicutes</taxon>
        <taxon>Selenomonadales</taxon>
        <taxon>Sporomusaceae</taxon>
        <taxon>Dendrosporobacter</taxon>
    </lineage>
</organism>
<dbReference type="InterPro" id="IPR006015">
    <property type="entry name" value="Universal_stress_UspA"/>
</dbReference>
<keyword evidence="2" id="KW-0963">Cytoplasm</keyword>
<dbReference type="SUPFAM" id="SSF52402">
    <property type="entry name" value="Adenine nucleotide alpha hydrolases-like"/>
    <property type="match status" value="1"/>
</dbReference>
<dbReference type="GO" id="GO:0005737">
    <property type="term" value="C:cytoplasm"/>
    <property type="evidence" value="ECO:0007669"/>
    <property type="project" value="UniProtKB-SubCell"/>
</dbReference>
<feature type="domain" description="UspA" evidence="3">
    <location>
        <begin position="7"/>
        <end position="150"/>
    </location>
</feature>